<name>A0AA39YL76_9PEZI</name>
<dbReference type="InterPro" id="IPR010610">
    <property type="entry name" value="EryCIII-like_C"/>
</dbReference>
<feature type="compositionally biased region" description="Basic residues" evidence="2">
    <location>
        <begin position="764"/>
        <end position="774"/>
    </location>
</feature>
<dbReference type="CDD" id="cd03784">
    <property type="entry name" value="GT1_Gtf-like"/>
    <property type="match status" value="1"/>
</dbReference>
<gene>
    <name evidence="5" type="primary">UGT80B1_0</name>
    <name evidence="5" type="ORF">DIS24_g5095</name>
</gene>
<dbReference type="Proteomes" id="UP001175001">
    <property type="component" value="Unassembled WGS sequence"/>
</dbReference>
<feature type="region of interest" description="Disordered" evidence="2">
    <location>
        <begin position="750"/>
        <end position="775"/>
    </location>
</feature>
<dbReference type="InterPro" id="IPR002213">
    <property type="entry name" value="UDP_glucos_trans"/>
</dbReference>
<dbReference type="Pfam" id="PF03033">
    <property type="entry name" value="Glyco_transf_28"/>
    <property type="match status" value="1"/>
</dbReference>
<dbReference type="GO" id="GO:0005975">
    <property type="term" value="P:carbohydrate metabolic process"/>
    <property type="evidence" value="ECO:0007669"/>
    <property type="project" value="InterPro"/>
</dbReference>
<accession>A0AA39YL76</accession>
<feature type="domain" description="Glycosyltransferase family 28 N-terminal" evidence="3">
    <location>
        <begin position="74"/>
        <end position="230"/>
    </location>
</feature>
<keyword evidence="1" id="KW-0808">Transferase</keyword>
<dbReference type="AlphaFoldDB" id="A0AA39YL76"/>
<dbReference type="InterPro" id="IPR004276">
    <property type="entry name" value="GlycoTrans_28_N"/>
</dbReference>
<evidence type="ECO:0000313" key="6">
    <source>
        <dbReference type="Proteomes" id="UP001175001"/>
    </source>
</evidence>
<dbReference type="GO" id="GO:0016906">
    <property type="term" value="F:sterol 3-beta-glucosyltransferase activity"/>
    <property type="evidence" value="ECO:0007669"/>
    <property type="project" value="UniProtKB-ARBA"/>
</dbReference>
<dbReference type="PANTHER" id="PTHR48050:SF13">
    <property type="entry name" value="STEROL 3-BETA-GLUCOSYLTRANSFERASE UGT80A2"/>
    <property type="match status" value="1"/>
</dbReference>
<dbReference type="EMBL" id="JAUJDW010000020">
    <property type="protein sequence ID" value="KAK0654613.1"/>
    <property type="molecule type" value="Genomic_DNA"/>
</dbReference>
<proteinExistence type="predicted"/>
<evidence type="ECO:0000256" key="1">
    <source>
        <dbReference type="ARBA" id="ARBA00022679"/>
    </source>
</evidence>
<feature type="compositionally biased region" description="Basic and acidic residues" evidence="2">
    <location>
        <begin position="754"/>
        <end position="763"/>
    </location>
</feature>
<evidence type="ECO:0000256" key="2">
    <source>
        <dbReference type="SAM" id="MobiDB-lite"/>
    </source>
</evidence>
<feature type="region of interest" description="Disordered" evidence="2">
    <location>
        <begin position="597"/>
        <end position="625"/>
    </location>
</feature>
<dbReference type="Gene3D" id="3.40.50.2000">
    <property type="entry name" value="Glycogen Phosphorylase B"/>
    <property type="match status" value="2"/>
</dbReference>
<dbReference type="PANTHER" id="PTHR48050">
    <property type="entry name" value="STEROL 3-BETA-GLUCOSYLTRANSFERASE"/>
    <property type="match status" value="1"/>
</dbReference>
<sequence length="915" mass="99934">MPRPGVPPRRASAVTVLQDDGRVNINVLDKLPFSFRPDRSFKKRRGATWKKEKRGKLFDEKVLQDFAHVPRMNIAILITGSRGDVQPFIALSKVLQGPPYHHRVRIVTHPNFKGFVEENGIEFYSMGGDPEKLMAYMVRNPSILPSLASMKAGDVGMRRKEIAEMLYGAWRGCTEAGDGIEDLTDNDIPFVADAIIANPPSYAHIHIAEKLSVPLHIMFTMPWSPTTAFPHPLANVHASKATSKVANWTSYYEMDLLTWEGLADLINRFRVRTLDLDPLSPLWAHLLFTRLEVPFTYCWSEALIPKPADWGPHISISGFFFLSLASSYTPSPELQAFLDAGPPPVYIGFGSIVVDDAQRLTDIVLEAVKKSGVRALVSRGWGNMGGSDVPDNVFLLGNVPHDWLFPRVSAVVHHGGAGTTAIGIALGKPTVIVPFFGDQPWWASMVYRAGAGPEAVHFKKLTADKLAQNITEALKPEMQIRANELAAKIHGEKGAEKAAEIFQSMPQMRGTACALCPDRVAVWKVRPTGIQLSAVATTILVSKGLIDPHDLTLCEHKRWFVEEGPPDPIGALIGTTVGWVRAYQTIFSDFKNDLSQSPFPTSHHHTPSSKGTPTPPSPASGLSSIDRPIHPSALRISAFHRPHHRKHNHTHKLAPALGALASRTLQITLLRGPVALLYNLANGLHNAPSVLFHDPTVRSPRPRIDDIASGAKVGGKELVYGLYDAVAGIVVLPYLGYKDAGAAAEAEGAGFADGKGEDGDGKKSKTHRKGRKRDRALGVAKGVAQALAGAPFKVCAAVAGPMGYGAKGVERQVAGWVAEMERKKGQKGQQLRLPDCLGSEDTKMKIMSACEKVGGHESVRWVVERRVLQGCWEMSRLEEEMDDGAHAFSEEVIRKWEALDRGRRGSRASRASIVA</sequence>
<comment type="caution">
    <text evidence="5">The sequence shown here is derived from an EMBL/GenBank/DDBJ whole genome shotgun (WGS) entry which is preliminary data.</text>
</comment>
<evidence type="ECO:0000259" key="3">
    <source>
        <dbReference type="Pfam" id="PF03033"/>
    </source>
</evidence>
<evidence type="ECO:0000313" key="5">
    <source>
        <dbReference type="EMBL" id="KAK0654613.1"/>
    </source>
</evidence>
<dbReference type="FunFam" id="3.40.50.2000:FF:000009">
    <property type="entry name" value="Sterol 3-beta-glucosyltransferase UGT80A2"/>
    <property type="match status" value="1"/>
</dbReference>
<protein>
    <submittedName>
        <fullName evidence="5">Sterol 3-beta-glucosyltransferase UGT80B1</fullName>
    </submittedName>
</protein>
<keyword evidence="6" id="KW-1185">Reference proteome</keyword>
<dbReference type="InterPro" id="IPR050426">
    <property type="entry name" value="Glycosyltransferase_28"/>
</dbReference>
<feature type="domain" description="Erythromycin biosynthesis protein CIII-like C-terminal" evidence="4">
    <location>
        <begin position="387"/>
        <end position="478"/>
    </location>
</feature>
<dbReference type="SUPFAM" id="SSF53756">
    <property type="entry name" value="UDP-Glycosyltransferase/glycogen phosphorylase"/>
    <property type="match status" value="1"/>
</dbReference>
<dbReference type="Pfam" id="PF06722">
    <property type="entry name" value="EryCIII-like_C"/>
    <property type="match status" value="1"/>
</dbReference>
<evidence type="ECO:0000259" key="4">
    <source>
        <dbReference type="Pfam" id="PF06722"/>
    </source>
</evidence>
<reference evidence="5" key="1">
    <citation type="submission" date="2023-06" db="EMBL/GenBank/DDBJ databases">
        <title>Multi-omics analyses reveal the molecular pathogenesis toolkit of Lasiodiplodia hormozganensis, a cross-kingdom pathogen.</title>
        <authorList>
            <person name="Felix C."/>
            <person name="Meneses R."/>
            <person name="Goncalves M.F.M."/>
            <person name="Tilleman L."/>
            <person name="Duarte A.S."/>
            <person name="Jorrin-Novo J.V."/>
            <person name="Van De Peer Y."/>
            <person name="Deforce D."/>
            <person name="Van Nieuwerburgh F."/>
            <person name="Esteves A.C."/>
            <person name="Alves A."/>
        </authorList>
    </citation>
    <scope>NUCLEOTIDE SEQUENCE</scope>
    <source>
        <strain evidence="5">CBS 339.90</strain>
    </source>
</reference>
<organism evidence="5 6">
    <name type="scientific">Lasiodiplodia hormozganensis</name>
    <dbReference type="NCBI Taxonomy" id="869390"/>
    <lineage>
        <taxon>Eukaryota</taxon>
        <taxon>Fungi</taxon>
        <taxon>Dikarya</taxon>
        <taxon>Ascomycota</taxon>
        <taxon>Pezizomycotina</taxon>
        <taxon>Dothideomycetes</taxon>
        <taxon>Dothideomycetes incertae sedis</taxon>
        <taxon>Botryosphaeriales</taxon>
        <taxon>Botryosphaeriaceae</taxon>
        <taxon>Lasiodiplodia</taxon>
    </lineage>
</organism>